<dbReference type="EMBL" id="CAJNNV010031690">
    <property type="protein sequence ID" value="CAE8637380.1"/>
    <property type="molecule type" value="Genomic_DNA"/>
</dbReference>
<evidence type="ECO:0000256" key="2">
    <source>
        <dbReference type="ARBA" id="ARBA00006824"/>
    </source>
</evidence>
<dbReference type="Pfam" id="PF04117">
    <property type="entry name" value="Mpv17_PMP22"/>
    <property type="match status" value="1"/>
</dbReference>
<organism evidence="7 8">
    <name type="scientific">Polarella glacialis</name>
    <name type="common">Dinoflagellate</name>
    <dbReference type="NCBI Taxonomy" id="89957"/>
    <lineage>
        <taxon>Eukaryota</taxon>
        <taxon>Sar</taxon>
        <taxon>Alveolata</taxon>
        <taxon>Dinophyceae</taxon>
        <taxon>Suessiales</taxon>
        <taxon>Suessiaceae</taxon>
        <taxon>Polarella</taxon>
    </lineage>
</organism>
<dbReference type="GO" id="GO:0005737">
    <property type="term" value="C:cytoplasm"/>
    <property type="evidence" value="ECO:0007669"/>
    <property type="project" value="TreeGrafter"/>
</dbReference>
<protein>
    <submittedName>
        <fullName evidence="7">Uncharacterized protein</fullName>
    </submittedName>
</protein>
<evidence type="ECO:0000313" key="7">
    <source>
        <dbReference type="EMBL" id="CAE8637380.1"/>
    </source>
</evidence>
<dbReference type="InterPro" id="IPR007248">
    <property type="entry name" value="Mpv17_PMP22"/>
</dbReference>
<keyword evidence="8" id="KW-1185">Reference proteome</keyword>
<dbReference type="Proteomes" id="UP000654075">
    <property type="component" value="Unassembled WGS sequence"/>
</dbReference>
<reference evidence="7" key="1">
    <citation type="submission" date="2021-02" db="EMBL/GenBank/DDBJ databases">
        <authorList>
            <person name="Dougan E. K."/>
            <person name="Rhodes N."/>
            <person name="Thang M."/>
            <person name="Chan C."/>
        </authorList>
    </citation>
    <scope>NUCLEOTIDE SEQUENCE</scope>
</reference>
<comment type="similarity">
    <text evidence="2 6">Belongs to the peroxisomal membrane protein PXMP2/4 family.</text>
</comment>
<evidence type="ECO:0000256" key="6">
    <source>
        <dbReference type="RuleBase" id="RU363053"/>
    </source>
</evidence>
<comment type="subcellular location">
    <subcellularLocation>
        <location evidence="1">Membrane</location>
        <topology evidence="1">Multi-pass membrane protein</topology>
    </subcellularLocation>
</comment>
<keyword evidence="4" id="KW-1133">Transmembrane helix</keyword>
<dbReference type="PANTHER" id="PTHR11266">
    <property type="entry name" value="PEROXISOMAL MEMBRANE PROTEIN 2, PXMP2 MPV17"/>
    <property type="match status" value="1"/>
</dbReference>
<dbReference type="AlphaFoldDB" id="A0A813HG70"/>
<sequence length="196" mass="21504">MGSSRTMLALQWGNYLQALKTQPMRTKSVTSFALFGTGSAVAQLVTLGLNPSGQCSSATGSWQCSAGRKVAACAAFGGVLYAPGMHFWYQAVDRWIPSTTLMGTCCKLFLHSTLAAPAIISSFALTTKTLEGCPLEESIAALKERGPKMWLTALGFINVGLFVNYRYMPLPYRVPFGNLVQFVWTMYQSWELYRAQ</sequence>
<keyword evidence="5" id="KW-0472">Membrane</keyword>
<evidence type="ECO:0000256" key="5">
    <source>
        <dbReference type="ARBA" id="ARBA00023136"/>
    </source>
</evidence>
<keyword evidence="3" id="KW-0812">Transmembrane</keyword>
<proteinExistence type="inferred from homology"/>
<gene>
    <name evidence="7" type="ORF">PGLA1383_LOCUS52746</name>
</gene>
<dbReference type="OrthoDB" id="310747at2759"/>
<dbReference type="OMA" id="ASPWNNI"/>
<evidence type="ECO:0000256" key="1">
    <source>
        <dbReference type="ARBA" id="ARBA00004141"/>
    </source>
</evidence>
<name>A0A813HG70_POLGL</name>
<dbReference type="PANTHER" id="PTHR11266:SF17">
    <property type="entry name" value="PROTEIN MPV17"/>
    <property type="match status" value="1"/>
</dbReference>
<evidence type="ECO:0000256" key="3">
    <source>
        <dbReference type="ARBA" id="ARBA00022692"/>
    </source>
</evidence>
<comment type="caution">
    <text evidence="7">The sequence shown here is derived from an EMBL/GenBank/DDBJ whole genome shotgun (WGS) entry which is preliminary data.</text>
</comment>
<accession>A0A813HG70</accession>
<evidence type="ECO:0000313" key="8">
    <source>
        <dbReference type="Proteomes" id="UP000654075"/>
    </source>
</evidence>
<evidence type="ECO:0000256" key="4">
    <source>
        <dbReference type="ARBA" id="ARBA00022989"/>
    </source>
</evidence>
<dbReference type="GO" id="GO:0016020">
    <property type="term" value="C:membrane"/>
    <property type="evidence" value="ECO:0007669"/>
    <property type="project" value="UniProtKB-SubCell"/>
</dbReference>